<dbReference type="EMBL" id="JASBWU010000013">
    <property type="protein sequence ID" value="KAJ9116995.1"/>
    <property type="molecule type" value="Genomic_DNA"/>
</dbReference>
<name>A0ACC2WYY0_9TREE</name>
<keyword evidence="2" id="KW-1185">Reference proteome</keyword>
<evidence type="ECO:0000313" key="1">
    <source>
        <dbReference type="EMBL" id="KAJ9116995.1"/>
    </source>
</evidence>
<protein>
    <submittedName>
        <fullName evidence="1">Uncharacterized protein</fullName>
    </submittedName>
</protein>
<comment type="caution">
    <text evidence="1">The sequence shown here is derived from an EMBL/GenBank/DDBJ whole genome shotgun (WGS) entry which is preliminary data.</text>
</comment>
<accession>A0ACC2WYY0</accession>
<sequence>MVHNKAAAADIHLNNPAHHAFTILDQKFIIDMPIQAFILALVGALVLAKMAVSWITFLAETFAFGGSSVRRGVLHCSYLLCSRSATVQLKSFGPKKGKWAVITGCTSGIGESFAKQLAKAGFNVLLVSRNKRVLDELAQEIGTKYNVQTKVVAIDLAAKDVSFEELESAMKLIQVGVLVNNAGVSHHMPVPFALTPDKETANIIQVNINSTLAITKLVLPQMIKAHNGLILNIGSFAATVPSPLLAVYSASKAFMATWTKALGEEVKDEGITVRLIVPSFVVSKMSKIRRASALVPTPDAYVRATLSSIGLARGAQGRAYESTPFWTHALMDYIVGFVPESIAIWYNMRLHKDIRRRALKKLEREKAKSQ</sequence>
<evidence type="ECO:0000313" key="2">
    <source>
        <dbReference type="Proteomes" id="UP001243375"/>
    </source>
</evidence>
<organism evidence="1 2">
    <name type="scientific">Naganishia vaughanmartiniae</name>
    <dbReference type="NCBI Taxonomy" id="1424756"/>
    <lineage>
        <taxon>Eukaryota</taxon>
        <taxon>Fungi</taxon>
        <taxon>Dikarya</taxon>
        <taxon>Basidiomycota</taxon>
        <taxon>Agaricomycotina</taxon>
        <taxon>Tremellomycetes</taxon>
        <taxon>Filobasidiales</taxon>
        <taxon>Filobasidiaceae</taxon>
        <taxon>Naganishia</taxon>
    </lineage>
</organism>
<dbReference type="Proteomes" id="UP001243375">
    <property type="component" value="Unassembled WGS sequence"/>
</dbReference>
<gene>
    <name evidence="1" type="ORF">QFC22_004653</name>
</gene>
<proteinExistence type="predicted"/>
<reference evidence="1" key="1">
    <citation type="submission" date="2023-04" db="EMBL/GenBank/DDBJ databases">
        <title>Draft Genome sequencing of Naganishia species isolated from polar environments using Oxford Nanopore Technology.</title>
        <authorList>
            <person name="Leo P."/>
            <person name="Venkateswaran K."/>
        </authorList>
    </citation>
    <scope>NUCLEOTIDE SEQUENCE</scope>
    <source>
        <strain evidence="1">MNA-CCFEE 5425</strain>
    </source>
</reference>